<keyword evidence="4" id="KW-1185">Reference proteome</keyword>
<feature type="compositionally biased region" description="Low complexity" evidence="1">
    <location>
        <begin position="92"/>
        <end position="107"/>
    </location>
</feature>
<evidence type="ECO:0000313" key="3">
    <source>
        <dbReference type="EMBL" id="MFC0252123.1"/>
    </source>
</evidence>
<feature type="domain" description="DUF3616" evidence="2">
    <location>
        <begin position="28"/>
        <end position="85"/>
    </location>
</feature>
<gene>
    <name evidence="3" type="ORF">ACFFJK_09500</name>
</gene>
<reference evidence="3 4" key="1">
    <citation type="submission" date="2024-09" db="EMBL/GenBank/DDBJ databases">
        <authorList>
            <person name="Sun Q."/>
            <person name="Mori K."/>
        </authorList>
    </citation>
    <scope>NUCLEOTIDE SEQUENCE [LARGE SCALE GENOMIC DNA]</scope>
    <source>
        <strain evidence="3 4">CCM 7792</strain>
    </source>
</reference>
<organism evidence="3 4">
    <name type="scientific">Massilia consociata</name>
    <dbReference type="NCBI Taxonomy" id="760117"/>
    <lineage>
        <taxon>Bacteria</taxon>
        <taxon>Pseudomonadati</taxon>
        <taxon>Pseudomonadota</taxon>
        <taxon>Betaproteobacteria</taxon>
        <taxon>Burkholderiales</taxon>
        <taxon>Oxalobacteraceae</taxon>
        <taxon>Telluria group</taxon>
        <taxon>Massilia</taxon>
    </lineage>
</organism>
<feature type="region of interest" description="Disordered" evidence="1">
    <location>
        <begin position="79"/>
        <end position="124"/>
    </location>
</feature>
<dbReference type="EMBL" id="JBHLWP010000009">
    <property type="protein sequence ID" value="MFC0252123.1"/>
    <property type="molecule type" value="Genomic_DNA"/>
</dbReference>
<dbReference type="Proteomes" id="UP001589773">
    <property type="component" value="Unassembled WGS sequence"/>
</dbReference>
<feature type="domain" description="DUF3616" evidence="2">
    <location>
        <begin position="130"/>
        <end position="412"/>
    </location>
</feature>
<comment type="caution">
    <text evidence="3">The sequence shown here is derived from an EMBL/GenBank/DDBJ whole genome shotgun (WGS) entry which is preliminary data.</text>
</comment>
<protein>
    <submittedName>
        <fullName evidence="3">DUF3616 domain-containing protein</fullName>
    </submittedName>
</protein>
<dbReference type="Pfam" id="PF12275">
    <property type="entry name" value="DUF3616"/>
    <property type="match status" value="2"/>
</dbReference>
<evidence type="ECO:0000256" key="1">
    <source>
        <dbReference type="SAM" id="MobiDB-lite"/>
    </source>
</evidence>
<dbReference type="InterPro" id="IPR022060">
    <property type="entry name" value="DUF3616"/>
</dbReference>
<name>A0ABV6FF15_9BURK</name>
<proteinExistence type="predicted"/>
<dbReference type="RefSeq" id="WP_379678874.1">
    <property type="nucleotide sequence ID" value="NZ_JBHLWP010000009.1"/>
</dbReference>
<sequence length="424" mass="45836">MHPSNIVLLTFHPERDELSPGKELRDGLSVALRMGRTLWLANDESVSLERLTLCDEDSSGNTSFTRDHKQFALHDYLELPLPPYGEKPGETPLDGPDGKPGSDPGNDMADRSGVAPGDAGIGDSARGRINEADIEGLACDGKYLWLVGSHSLRRKQPKAGDGVKKAHKRLASVSADGNRYLLARIPVVEENGLYSLAVQHMHKDKPRSAALLRGDEHGNELTALLKDDVHLGPFLAIPGKDNGFDIEGIAVAGKHLLLGLRGPVLRGWAIVIEVAPVEDDRPGRLRLGPLGDDGQRYRKHFLDLHGLGIRDLCLHGQDVLVLAGPTMDLDGPVTVFRWRGGARLGTKDADKECVVAADQLERVLDLPFGQGVDHPEGITLFSSAGGGDEALLVVHDSAAPSRQIGESILLADVYPLPQRRKQDK</sequence>
<evidence type="ECO:0000259" key="2">
    <source>
        <dbReference type="Pfam" id="PF12275"/>
    </source>
</evidence>
<accession>A0ABV6FF15</accession>
<evidence type="ECO:0000313" key="4">
    <source>
        <dbReference type="Proteomes" id="UP001589773"/>
    </source>
</evidence>